<evidence type="ECO:0000313" key="4">
    <source>
        <dbReference type="Proteomes" id="UP001549921"/>
    </source>
</evidence>
<dbReference type="SMART" id="SM00595">
    <property type="entry name" value="MADF"/>
    <property type="match status" value="1"/>
</dbReference>
<reference evidence="3 4" key="1">
    <citation type="submission" date="2024-06" db="EMBL/GenBank/DDBJ databases">
        <title>A chromosome-level genome assembly of beet webworm, Loxostege sticticalis.</title>
        <authorList>
            <person name="Zhang Y."/>
        </authorList>
    </citation>
    <scope>NUCLEOTIDE SEQUENCE [LARGE SCALE GENOMIC DNA]</scope>
    <source>
        <strain evidence="3">AQ028</strain>
        <tissue evidence="3">Male pupae</tissue>
    </source>
</reference>
<evidence type="ECO:0000313" key="3">
    <source>
        <dbReference type="EMBL" id="KAL0850720.1"/>
    </source>
</evidence>
<gene>
    <name evidence="3" type="ORF">ABMA28_006662</name>
</gene>
<accession>A0ABD0TNB1</accession>
<evidence type="ECO:0000259" key="2">
    <source>
        <dbReference type="PROSITE" id="PS51029"/>
    </source>
</evidence>
<dbReference type="PROSITE" id="PS51029">
    <property type="entry name" value="MADF"/>
    <property type="match status" value="1"/>
</dbReference>
<name>A0ABD0TNB1_LOXSC</name>
<dbReference type="PANTHER" id="PTHR12243">
    <property type="entry name" value="MADF DOMAIN TRANSCRIPTION FACTOR"/>
    <property type="match status" value="1"/>
</dbReference>
<dbReference type="InterPro" id="IPR039353">
    <property type="entry name" value="TF_Adf1"/>
</dbReference>
<dbReference type="AlphaFoldDB" id="A0ABD0TNB1"/>
<dbReference type="PANTHER" id="PTHR12243:SF64">
    <property type="entry name" value="DORSAL INTERACTING PROTEIN 3-RELATED"/>
    <property type="match status" value="1"/>
</dbReference>
<dbReference type="InterPro" id="IPR006578">
    <property type="entry name" value="MADF-dom"/>
</dbReference>
<dbReference type="Pfam" id="PF10545">
    <property type="entry name" value="MADF_DNA_bdg"/>
    <property type="match status" value="1"/>
</dbReference>
<comment type="caution">
    <text evidence="3">The sequence shown here is derived from an EMBL/GenBank/DDBJ whole genome shotgun (WGS) entry which is preliminary data.</text>
</comment>
<evidence type="ECO:0000256" key="1">
    <source>
        <dbReference type="SAM" id="MobiDB-lite"/>
    </source>
</evidence>
<sequence length="233" mass="26879">MSYNHSNVRPDLIELVRMNECIYNPKHKHYKNKPVKVMLWEEIGAKLNLDVQKARELWRTLRDGYIRYKKALKNGKKHTVYSWSEHLSFLDDVLESKDADATQEGSQHQVYFSEDLYAKMSMDSPGQQAGDCWNDSVASSPTQDFNGQSYPYRQAERKPKKRKASDSMDKIIDYLQSKKKKEYDAVDLLFMSYAKTFKSLSARTQAKLKVTLAKVFAEAEFGNLGAETEPING</sequence>
<feature type="region of interest" description="Disordered" evidence="1">
    <location>
        <begin position="127"/>
        <end position="164"/>
    </location>
</feature>
<proteinExistence type="predicted"/>
<feature type="domain" description="MADF" evidence="2">
    <location>
        <begin position="11"/>
        <end position="95"/>
    </location>
</feature>
<dbReference type="EMBL" id="JBEDNZ010000002">
    <property type="protein sequence ID" value="KAL0850720.1"/>
    <property type="molecule type" value="Genomic_DNA"/>
</dbReference>
<organism evidence="3 4">
    <name type="scientific">Loxostege sticticalis</name>
    <name type="common">Beet webworm moth</name>
    <dbReference type="NCBI Taxonomy" id="481309"/>
    <lineage>
        <taxon>Eukaryota</taxon>
        <taxon>Metazoa</taxon>
        <taxon>Ecdysozoa</taxon>
        <taxon>Arthropoda</taxon>
        <taxon>Hexapoda</taxon>
        <taxon>Insecta</taxon>
        <taxon>Pterygota</taxon>
        <taxon>Neoptera</taxon>
        <taxon>Endopterygota</taxon>
        <taxon>Lepidoptera</taxon>
        <taxon>Glossata</taxon>
        <taxon>Ditrysia</taxon>
        <taxon>Pyraloidea</taxon>
        <taxon>Crambidae</taxon>
        <taxon>Pyraustinae</taxon>
        <taxon>Loxostege</taxon>
    </lineage>
</organism>
<feature type="compositionally biased region" description="Polar residues" evidence="1">
    <location>
        <begin position="136"/>
        <end position="151"/>
    </location>
</feature>
<protein>
    <recommendedName>
        <fullName evidence="2">MADF domain-containing protein</fullName>
    </recommendedName>
</protein>
<dbReference type="Proteomes" id="UP001549921">
    <property type="component" value="Unassembled WGS sequence"/>
</dbReference>